<organism evidence="1 2">
    <name type="scientific">Thermogemmatispora tikiterensis</name>
    <dbReference type="NCBI Taxonomy" id="1825093"/>
    <lineage>
        <taxon>Bacteria</taxon>
        <taxon>Bacillati</taxon>
        <taxon>Chloroflexota</taxon>
        <taxon>Ktedonobacteria</taxon>
        <taxon>Thermogemmatisporales</taxon>
        <taxon>Thermogemmatisporaceae</taxon>
        <taxon>Thermogemmatispora</taxon>
    </lineage>
</organism>
<keyword evidence="2" id="KW-1185">Reference proteome</keyword>
<name>A0A328VQR6_9CHLR</name>
<comment type="caution">
    <text evidence="1">The sequence shown here is derived from an EMBL/GenBank/DDBJ whole genome shotgun (WGS) entry which is preliminary data.</text>
</comment>
<dbReference type="AlphaFoldDB" id="A0A328VQR6"/>
<proteinExistence type="predicted"/>
<accession>A0A328VQR6</accession>
<gene>
    <name evidence="1" type="ORF">A4R35_21010</name>
</gene>
<sequence>MLELNQEICLLAKVGQGTRFLAGGEQGVAHLFDGDLPASREAQVQGFVDSSKASFADKGDNAVASAE</sequence>
<protein>
    <submittedName>
        <fullName evidence="1">Uncharacterized protein</fullName>
    </submittedName>
</protein>
<reference evidence="1 2" key="1">
    <citation type="submission" date="2016-08" db="EMBL/GenBank/DDBJ databases">
        <title>Analysis of Carbohydrate Active Enzymes in Thermogemmatispora T81 Reveals Carbohydrate Degradation Ability.</title>
        <authorList>
            <person name="Tomazini A."/>
            <person name="Lal S."/>
            <person name="Stott M."/>
            <person name="Henrissat B."/>
            <person name="Polikarpov I."/>
            <person name="Sparling R."/>
            <person name="Levin D.B."/>
        </authorList>
    </citation>
    <scope>NUCLEOTIDE SEQUENCE [LARGE SCALE GENOMIC DNA]</scope>
    <source>
        <strain evidence="1 2">T81</strain>
    </source>
</reference>
<dbReference type="EMBL" id="MCIF01000002">
    <property type="protein sequence ID" value="RAQ98033.1"/>
    <property type="molecule type" value="Genomic_DNA"/>
</dbReference>
<evidence type="ECO:0000313" key="2">
    <source>
        <dbReference type="Proteomes" id="UP000248706"/>
    </source>
</evidence>
<evidence type="ECO:0000313" key="1">
    <source>
        <dbReference type="EMBL" id="RAQ98033.1"/>
    </source>
</evidence>
<dbReference type="Proteomes" id="UP000248706">
    <property type="component" value="Unassembled WGS sequence"/>
</dbReference>